<accession>A0A6G1G5V9</accession>
<sequence>MLQSVLKRPWLQMTANSAQHLLYYFRRQATSYQLWPTSYELLPISSGHQETPVTTKQRHQSRNAIMVLLVALQLLIGGISSGWIRTTSYPVANYPTLSDATIERSLLALQATHSPASILSKRTSPG</sequence>
<reference evidence="2 4" key="1">
    <citation type="submission" date="2020-01" db="EMBL/GenBank/DDBJ databases">
        <authorList>
            <consortium name="DOE Joint Genome Institute"/>
            <person name="Haridas S."/>
            <person name="Albert R."/>
            <person name="Binder M."/>
            <person name="Bloem J."/>
            <person name="Labutti K."/>
            <person name="Salamov A."/>
            <person name="Andreopoulos B."/>
            <person name="Baker S.E."/>
            <person name="Barry K."/>
            <person name="Bills G."/>
            <person name="Bluhm B.H."/>
            <person name="Cannon C."/>
            <person name="Castanera R."/>
            <person name="Culley D.E."/>
            <person name="Daum C."/>
            <person name="Ezra D."/>
            <person name="Gonzalez J.B."/>
            <person name="Henrissat B."/>
            <person name="Kuo A."/>
            <person name="Liang C."/>
            <person name="Lipzen A."/>
            <person name="Lutzoni F."/>
            <person name="Magnuson J."/>
            <person name="Mondo S."/>
            <person name="Nolan M."/>
            <person name="Ohm R."/>
            <person name="Pangilinan J."/>
            <person name="Park H.-J."/>
            <person name="Ramirez L."/>
            <person name="Alfaro M."/>
            <person name="Sun H."/>
            <person name="Tritt A."/>
            <person name="Yoshinaga Y."/>
            <person name="Zwiers L.-H."/>
            <person name="Turgeon B.G."/>
            <person name="Goodwin S.B."/>
            <person name="Spatafora J.W."/>
            <person name="Crous P.W."/>
            <person name="Grigoriev I.V."/>
        </authorList>
    </citation>
    <scope>NUCLEOTIDE SEQUENCE</scope>
    <source>
        <strain evidence="2 4">CBS 781.70</strain>
    </source>
</reference>
<evidence type="ECO:0000313" key="4">
    <source>
        <dbReference type="RefSeq" id="XP_033534891.1"/>
    </source>
</evidence>
<dbReference type="RefSeq" id="XP_033534891.1">
    <property type="nucleotide sequence ID" value="XM_033675159.1"/>
</dbReference>
<dbReference type="GeneID" id="54415729"/>
<keyword evidence="3" id="KW-1185">Reference proteome</keyword>
<proteinExistence type="predicted"/>
<dbReference type="EMBL" id="ML975155">
    <property type="protein sequence ID" value="KAF1813260.1"/>
    <property type="molecule type" value="Genomic_DNA"/>
</dbReference>
<keyword evidence="1" id="KW-1133">Transmembrane helix</keyword>
<keyword evidence="1" id="KW-0812">Transmembrane</keyword>
<feature type="transmembrane region" description="Helical" evidence="1">
    <location>
        <begin position="64"/>
        <end position="84"/>
    </location>
</feature>
<gene>
    <name evidence="2 4" type="ORF">P152DRAFT_311503</name>
</gene>
<reference evidence="4" key="2">
    <citation type="submission" date="2020-04" db="EMBL/GenBank/DDBJ databases">
        <authorList>
            <consortium name="NCBI Genome Project"/>
        </authorList>
    </citation>
    <scope>NUCLEOTIDE SEQUENCE</scope>
    <source>
        <strain evidence="4">CBS 781.70</strain>
    </source>
</reference>
<protein>
    <submittedName>
        <fullName evidence="2 4">Uncharacterized protein</fullName>
    </submittedName>
</protein>
<organism evidence="2">
    <name type="scientific">Eremomyces bilateralis CBS 781.70</name>
    <dbReference type="NCBI Taxonomy" id="1392243"/>
    <lineage>
        <taxon>Eukaryota</taxon>
        <taxon>Fungi</taxon>
        <taxon>Dikarya</taxon>
        <taxon>Ascomycota</taxon>
        <taxon>Pezizomycotina</taxon>
        <taxon>Dothideomycetes</taxon>
        <taxon>Dothideomycetes incertae sedis</taxon>
        <taxon>Eremomycetales</taxon>
        <taxon>Eremomycetaceae</taxon>
        <taxon>Eremomyces</taxon>
    </lineage>
</organism>
<evidence type="ECO:0000313" key="2">
    <source>
        <dbReference type="EMBL" id="KAF1813260.1"/>
    </source>
</evidence>
<name>A0A6G1G5V9_9PEZI</name>
<keyword evidence="1" id="KW-0472">Membrane</keyword>
<evidence type="ECO:0000313" key="3">
    <source>
        <dbReference type="Proteomes" id="UP000504638"/>
    </source>
</evidence>
<dbReference type="AlphaFoldDB" id="A0A6G1G5V9"/>
<reference evidence="4" key="3">
    <citation type="submission" date="2025-04" db="UniProtKB">
        <authorList>
            <consortium name="RefSeq"/>
        </authorList>
    </citation>
    <scope>IDENTIFICATION</scope>
    <source>
        <strain evidence="4">CBS 781.70</strain>
    </source>
</reference>
<dbReference type="Proteomes" id="UP000504638">
    <property type="component" value="Unplaced"/>
</dbReference>
<evidence type="ECO:0000256" key="1">
    <source>
        <dbReference type="SAM" id="Phobius"/>
    </source>
</evidence>